<accession>A0A1G1Y301</accession>
<feature type="domain" description="Large polyvalent protein-associated" evidence="1">
    <location>
        <begin position="9"/>
        <end position="130"/>
    </location>
</feature>
<evidence type="ECO:0000259" key="1">
    <source>
        <dbReference type="Pfam" id="PF18798"/>
    </source>
</evidence>
<dbReference type="EMBL" id="MHIF01000056">
    <property type="protein sequence ID" value="OGY46672.1"/>
    <property type="molecule type" value="Genomic_DNA"/>
</dbReference>
<sequence length="162" mass="19570">MEINNDKFEEIKNRAKDFYDKLDKIKCPYLGKDVHFNEEGFSHLLSKSWNRGRSLAEQYTRLKILPKMIEIIKLSHTLQEYDERQIFVRQKINSRWEKSLKMVRYYVFIALLKDYNFRLKIVIKEIEGGQPFFWSVYPSWKVIEDGNGNKKKIFYSGNLEED</sequence>
<dbReference type="AlphaFoldDB" id="A0A1G1Y301"/>
<dbReference type="InterPro" id="IPR040824">
    <property type="entry name" value="LPD3"/>
</dbReference>
<dbReference type="Pfam" id="PF18798">
    <property type="entry name" value="LPD3"/>
    <property type="match status" value="1"/>
</dbReference>
<gene>
    <name evidence="2" type="ORF">A2663_03550</name>
</gene>
<organism evidence="2 3">
    <name type="scientific">Candidatus Buchananbacteria bacterium RIFCSPHIGHO2_01_FULL_46_12</name>
    <dbReference type="NCBI Taxonomy" id="1797536"/>
    <lineage>
        <taxon>Bacteria</taxon>
        <taxon>Candidatus Buchananiibacteriota</taxon>
    </lineage>
</organism>
<evidence type="ECO:0000313" key="2">
    <source>
        <dbReference type="EMBL" id="OGY46672.1"/>
    </source>
</evidence>
<evidence type="ECO:0000313" key="3">
    <source>
        <dbReference type="Proteomes" id="UP000178432"/>
    </source>
</evidence>
<reference evidence="2 3" key="1">
    <citation type="journal article" date="2016" name="Nat. Commun.">
        <title>Thousands of microbial genomes shed light on interconnected biogeochemical processes in an aquifer system.</title>
        <authorList>
            <person name="Anantharaman K."/>
            <person name="Brown C.T."/>
            <person name="Hug L.A."/>
            <person name="Sharon I."/>
            <person name="Castelle C.J."/>
            <person name="Probst A.J."/>
            <person name="Thomas B.C."/>
            <person name="Singh A."/>
            <person name="Wilkins M.J."/>
            <person name="Karaoz U."/>
            <person name="Brodie E.L."/>
            <person name="Williams K.H."/>
            <person name="Hubbard S.S."/>
            <person name="Banfield J.F."/>
        </authorList>
    </citation>
    <scope>NUCLEOTIDE SEQUENCE [LARGE SCALE GENOMIC DNA]</scope>
</reference>
<proteinExistence type="predicted"/>
<comment type="caution">
    <text evidence="2">The sequence shown here is derived from an EMBL/GenBank/DDBJ whole genome shotgun (WGS) entry which is preliminary data.</text>
</comment>
<name>A0A1G1Y301_9BACT</name>
<protein>
    <recommendedName>
        <fullName evidence="1">Large polyvalent protein-associated domain-containing protein</fullName>
    </recommendedName>
</protein>
<dbReference type="Proteomes" id="UP000178432">
    <property type="component" value="Unassembled WGS sequence"/>
</dbReference>